<accession>A0DDP1</accession>
<dbReference type="RefSeq" id="XP_001448555.1">
    <property type="nucleotide sequence ID" value="XM_001448518.1"/>
</dbReference>
<dbReference type="AlphaFoldDB" id="A0DDP1"/>
<gene>
    <name evidence="1" type="ORF">GSPATT00015999001</name>
</gene>
<dbReference type="GeneID" id="5034334"/>
<organism evidence="1 2">
    <name type="scientific">Paramecium tetraurelia</name>
    <dbReference type="NCBI Taxonomy" id="5888"/>
    <lineage>
        <taxon>Eukaryota</taxon>
        <taxon>Sar</taxon>
        <taxon>Alveolata</taxon>
        <taxon>Ciliophora</taxon>
        <taxon>Intramacronucleata</taxon>
        <taxon>Oligohymenophorea</taxon>
        <taxon>Peniculida</taxon>
        <taxon>Parameciidae</taxon>
        <taxon>Paramecium</taxon>
    </lineage>
</organism>
<name>A0DDP1_PARTE</name>
<protein>
    <submittedName>
        <fullName evidence="1">Uncharacterized protein</fullName>
    </submittedName>
</protein>
<dbReference type="Proteomes" id="UP000000600">
    <property type="component" value="Unassembled WGS sequence"/>
</dbReference>
<sequence>MSSEINDQIKISYLKCLTENPTQFIPNPFIYPALDSSTENQEYQFSESFQFSFQQN</sequence>
<dbReference type="InParanoid" id="A0DDP1"/>
<keyword evidence="2" id="KW-1185">Reference proteome</keyword>
<evidence type="ECO:0000313" key="2">
    <source>
        <dbReference type="Proteomes" id="UP000000600"/>
    </source>
</evidence>
<evidence type="ECO:0000313" key="1">
    <source>
        <dbReference type="EMBL" id="CAK81158.1"/>
    </source>
</evidence>
<reference evidence="1 2" key="1">
    <citation type="journal article" date="2006" name="Nature">
        <title>Global trends of whole-genome duplications revealed by the ciliate Paramecium tetraurelia.</title>
        <authorList>
            <consortium name="Genoscope"/>
            <person name="Aury J.-M."/>
            <person name="Jaillon O."/>
            <person name="Duret L."/>
            <person name="Noel B."/>
            <person name="Jubin C."/>
            <person name="Porcel B.M."/>
            <person name="Segurens B."/>
            <person name="Daubin V."/>
            <person name="Anthouard V."/>
            <person name="Aiach N."/>
            <person name="Arnaiz O."/>
            <person name="Billaut A."/>
            <person name="Beisson J."/>
            <person name="Blanc I."/>
            <person name="Bouhouche K."/>
            <person name="Camara F."/>
            <person name="Duharcourt S."/>
            <person name="Guigo R."/>
            <person name="Gogendeau D."/>
            <person name="Katinka M."/>
            <person name="Keller A.-M."/>
            <person name="Kissmehl R."/>
            <person name="Klotz C."/>
            <person name="Koll F."/>
            <person name="Le Moue A."/>
            <person name="Lepere C."/>
            <person name="Malinsky S."/>
            <person name="Nowacki M."/>
            <person name="Nowak J.K."/>
            <person name="Plattner H."/>
            <person name="Poulain J."/>
            <person name="Ruiz F."/>
            <person name="Serrano V."/>
            <person name="Zagulski M."/>
            <person name="Dessen P."/>
            <person name="Betermier M."/>
            <person name="Weissenbach J."/>
            <person name="Scarpelli C."/>
            <person name="Schachter V."/>
            <person name="Sperling L."/>
            <person name="Meyer E."/>
            <person name="Cohen J."/>
            <person name="Wincker P."/>
        </authorList>
    </citation>
    <scope>NUCLEOTIDE SEQUENCE [LARGE SCALE GENOMIC DNA]</scope>
    <source>
        <strain evidence="1 2">Stock d4-2</strain>
    </source>
</reference>
<dbReference type="KEGG" id="ptm:GSPATT00015999001"/>
<dbReference type="EMBL" id="CT868396">
    <property type="protein sequence ID" value="CAK81158.1"/>
    <property type="molecule type" value="Genomic_DNA"/>
</dbReference>
<dbReference type="HOGENOM" id="CLU_3018417_0_0_1"/>
<proteinExistence type="predicted"/>